<evidence type="ECO:0000256" key="1">
    <source>
        <dbReference type="ARBA" id="ARBA00022679"/>
    </source>
</evidence>
<keyword evidence="10" id="KW-0489">Methyltransferase</keyword>
<dbReference type="PROSITE" id="PS51257">
    <property type="entry name" value="PROKAR_LIPOPROTEIN"/>
    <property type="match status" value="1"/>
</dbReference>
<reference evidence="10 11" key="1">
    <citation type="journal article" date="2016" name="Nat. Commun.">
        <title>Thousands of microbial genomes shed light on interconnected biogeochemical processes in an aquifer system.</title>
        <authorList>
            <person name="Anantharaman K."/>
            <person name="Brown C.T."/>
            <person name="Hug L.A."/>
            <person name="Sharon I."/>
            <person name="Castelle C.J."/>
            <person name="Probst A.J."/>
            <person name="Thomas B.C."/>
            <person name="Singh A."/>
            <person name="Wilkins M.J."/>
            <person name="Karaoz U."/>
            <person name="Brodie E.L."/>
            <person name="Williams K.H."/>
            <person name="Hubbard S.S."/>
            <person name="Banfield J.F."/>
        </authorList>
    </citation>
    <scope>NUCLEOTIDE SEQUENCE [LARGE SCALE GENOMIC DNA]</scope>
</reference>
<dbReference type="CDD" id="cd02440">
    <property type="entry name" value="AdoMet_MTases"/>
    <property type="match status" value="1"/>
</dbReference>
<dbReference type="GO" id="GO:0030791">
    <property type="term" value="F:arsenite methyltransferase activity"/>
    <property type="evidence" value="ECO:0007669"/>
    <property type="project" value="UniProtKB-EC"/>
</dbReference>
<comment type="catalytic activity">
    <reaction evidence="7">
        <text>arsenic triglutathione + 2 [thioredoxin]-dithiol + 2 S-adenosyl-L-methionine + H2O = dimethylarsinous acid + 2 [thioredoxin]-disulfide + 3 glutathione + 2 S-adenosyl-L-homocysteine + 2 H(+)</text>
        <dbReference type="Rhea" id="RHEA:69464"/>
        <dbReference type="Rhea" id="RHEA-COMP:10698"/>
        <dbReference type="Rhea" id="RHEA-COMP:10700"/>
        <dbReference type="ChEBI" id="CHEBI:15377"/>
        <dbReference type="ChEBI" id="CHEBI:15378"/>
        <dbReference type="ChEBI" id="CHEBI:23808"/>
        <dbReference type="ChEBI" id="CHEBI:29950"/>
        <dbReference type="ChEBI" id="CHEBI:50058"/>
        <dbReference type="ChEBI" id="CHEBI:57856"/>
        <dbReference type="ChEBI" id="CHEBI:57925"/>
        <dbReference type="ChEBI" id="CHEBI:59789"/>
        <dbReference type="ChEBI" id="CHEBI:183640"/>
        <dbReference type="EC" id="2.1.1.137"/>
    </reaction>
</comment>
<dbReference type="Pfam" id="PF13847">
    <property type="entry name" value="Methyltransf_31"/>
    <property type="match status" value="1"/>
</dbReference>
<evidence type="ECO:0000313" key="11">
    <source>
        <dbReference type="Proteomes" id="UP000176939"/>
    </source>
</evidence>
<proteinExistence type="inferred from homology"/>
<comment type="similarity">
    <text evidence="3">Belongs to the methyltransferase superfamily. Arsenite methyltransferase family.</text>
</comment>
<dbReference type="Gene3D" id="3.40.50.150">
    <property type="entry name" value="Vaccinia Virus protein VP39"/>
    <property type="match status" value="1"/>
</dbReference>
<dbReference type="AlphaFoldDB" id="A0A1F7X430"/>
<dbReference type="InterPro" id="IPR029063">
    <property type="entry name" value="SAM-dependent_MTases_sf"/>
</dbReference>
<dbReference type="GO" id="GO:0032259">
    <property type="term" value="P:methylation"/>
    <property type="evidence" value="ECO:0007669"/>
    <property type="project" value="UniProtKB-KW"/>
</dbReference>
<evidence type="ECO:0000256" key="3">
    <source>
        <dbReference type="ARBA" id="ARBA00034487"/>
    </source>
</evidence>
<evidence type="ECO:0000259" key="9">
    <source>
        <dbReference type="Pfam" id="PF13847"/>
    </source>
</evidence>
<keyword evidence="1 10" id="KW-0808">Transferase</keyword>
<comment type="caution">
    <text evidence="10">The sequence shown here is derived from an EMBL/GenBank/DDBJ whole genome shotgun (WGS) entry which is preliminary data.</text>
</comment>
<evidence type="ECO:0000256" key="6">
    <source>
        <dbReference type="ARBA" id="ARBA00047941"/>
    </source>
</evidence>
<dbReference type="SUPFAM" id="SSF53335">
    <property type="entry name" value="S-adenosyl-L-methionine-dependent methyltransferases"/>
    <property type="match status" value="1"/>
</dbReference>
<dbReference type="EMBL" id="MGFQ01000025">
    <property type="protein sequence ID" value="OGM09118.1"/>
    <property type="molecule type" value="Genomic_DNA"/>
</dbReference>
<dbReference type="EC" id="2.1.1.137" evidence="4"/>
<evidence type="ECO:0000256" key="5">
    <source>
        <dbReference type="ARBA" id="ARBA00034545"/>
    </source>
</evidence>
<comment type="catalytic activity">
    <reaction evidence="6">
        <text>arsenic triglutathione + [thioredoxin]-dithiol + S-adenosyl-L-methionine + 2 H2O = methylarsonous acid + [thioredoxin]-disulfide + 3 glutathione + S-adenosyl-L-homocysteine + H(+)</text>
        <dbReference type="Rhea" id="RHEA:69460"/>
        <dbReference type="Rhea" id="RHEA-COMP:10698"/>
        <dbReference type="Rhea" id="RHEA-COMP:10700"/>
        <dbReference type="ChEBI" id="CHEBI:15377"/>
        <dbReference type="ChEBI" id="CHEBI:15378"/>
        <dbReference type="ChEBI" id="CHEBI:17826"/>
        <dbReference type="ChEBI" id="CHEBI:29950"/>
        <dbReference type="ChEBI" id="CHEBI:50058"/>
        <dbReference type="ChEBI" id="CHEBI:57856"/>
        <dbReference type="ChEBI" id="CHEBI:57925"/>
        <dbReference type="ChEBI" id="CHEBI:59789"/>
        <dbReference type="ChEBI" id="CHEBI:183640"/>
        <dbReference type="EC" id="2.1.1.137"/>
    </reaction>
</comment>
<dbReference type="InterPro" id="IPR025714">
    <property type="entry name" value="Methyltranfer_dom"/>
</dbReference>
<keyword evidence="2" id="KW-0949">S-adenosyl-L-methionine</keyword>
<evidence type="ECO:0000256" key="8">
    <source>
        <dbReference type="ARBA" id="ARBA00048428"/>
    </source>
</evidence>
<accession>A0A1F7X430</accession>
<comment type="catalytic activity">
    <reaction evidence="8">
        <text>arsenic triglutathione + 3 [thioredoxin]-dithiol + 3 S-adenosyl-L-methionine = trimethylarsine + 3 [thioredoxin]-disulfide + 3 glutathione + 3 S-adenosyl-L-homocysteine + 3 H(+)</text>
        <dbReference type="Rhea" id="RHEA:69432"/>
        <dbReference type="Rhea" id="RHEA-COMP:10698"/>
        <dbReference type="Rhea" id="RHEA-COMP:10700"/>
        <dbReference type="ChEBI" id="CHEBI:15378"/>
        <dbReference type="ChEBI" id="CHEBI:27130"/>
        <dbReference type="ChEBI" id="CHEBI:29950"/>
        <dbReference type="ChEBI" id="CHEBI:50058"/>
        <dbReference type="ChEBI" id="CHEBI:57856"/>
        <dbReference type="ChEBI" id="CHEBI:57925"/>
        <dbReference type="ChEBI" id="CHEBI:59789"/>
        <dbReference type="ChEBI" id="CHEBI:183640"/>
        <dbReference type="EC" id="2.1.1.137"/>
    </reaction>
</comment>
<gene>
    <name evidence="10" type="ORF">A2Z67_05930</name>
</gene>
<evidence type="ECO:0000256" key="7">
    <source>
        <dbReference type="ARBA" id="ARBA00047943"/>
    </source>
</evidence>
<dbReference type="Proteomes" id="UP000176939">
    <property type="component" value="Unassembled WGS sequence"/>
</dbReference>
<name>A0A1F7X430_9BACT</name>
<organism evidence="10 11">
    <name type="scientific">Candidatus Woesebacteria bacterium RBG_13_36_22</name>
    <dbReference type="NCBI Taxonomy" id="1802478"/>
    <lineage>
        <taxon>Bacteria</taxon>
        <taxon>Candidatus Woeseibacteriota</taxon>
    </lineage>
</organism>
<dbReference type="InterPro" id="IPR026669">
    <property type="entry name" value="Arsenite_MeTrfase-like"/>
</dbReference>
<dbReference type="PANTHER" id="PTHR43675:SF8">
    <property type="entry name" value="ARSENITE METHYLTRANSFERASE"/>
    <property type="match status" value="1"/>
</dbReference>
<feature type="domain" description="Methyltransferase" evidence="9">
    <location>
        <begin position="74"/>
        <end position="220"/>
    </location>
</feature>
<sequence length="248" mass="26833">MTKAVLIKKTIRESYAKIAQASGCGCGSCGCDSNQTVQKQSGQMDYSQEEMNQAPVGSNLGLGCGNPVAIASLKEGEVVVDLGSGVGFDAFLASPKVGKTGKVIGVDMTDEMLQKARENADKGKYTNVEFRKGDIEDLPIDDNSVDAIISNCVINLAPDKEKVFKETYRVLKTGGRLMVSDVVLTKLLPEDIKNDKELLVSCVSGAILKEEYLNLLRKTGFSDVTIHKETPAFLEEYAVSITYSAFKR</sequence>
<evidence type="ECO:0000313" key="10">
    <source>
        <dbReference type="EMBL" id="OGM09118.1"/>
    </source>
</evidence>
<protein>
    <recommendedName>
        <fullName evidence="5">Arsenite methyltransferase</fullName>
        <ecNumber evidence="4">2.1.1.137</ecNumber>
    </recommendedName>
</protein>
<dbReference type="NCBIfam" id="NF008823">
    <property type="entry name" value="PRK11873.1"/>
    <property type="match status" value="1"/>
</dbReference>
<evidence type="ECO:0000256" key="4">
    <source>
        <dbReference type="ARBA" id="ARBA00034521"/>
    </source>
</evidence>
<dbReference type="PANTHER" id="PTHR43675">
    <property type="entry name" value="ARSENITE METHYLTRANSFERASE"/>
    <property type="match status" value="1"/>
</dbReference>
<evidence type="ECO:0000256" key="2">
    <source>
        <dbReference type="ARBA" id="ARBA00022691"/>
    </source>
</evidence>